<proteinExistence type="predicted"/>
<evidence type="ECO:0000313" key="2">
    <source>
        <dbReference type="Proteomes" id="UP001596113"/>
    </source>
</evidence>
<dbReference type="RefSeq" id="WP_378132733.1">
    <property type="nucleotide sequence ID" value="NZ_JBHSMI010000023.1"/>
</dbReference>
<comment type="caution">
    <text evidence="1">The sequence shown here is derived from an EMBL/GenBank/DDBJ whole genome shotgun (WGS) entry which is preliminary data.</text>
</comment>
<evidence type="ECO:0000313" key="1">
    <source>
        <dbReference type="EMBL" id="MFC5403409.1"/>
    </source>
</evidence>
<dbReference type="EMBL" id="JBHSMI010000023">
    <property type="protein sequence ID" value="MFC5403409.1"/>
    <property type="molecule type" value="Genomic_DNA"/>
</dbReference>
<sequence length="319" mass="36226">MRADRNYGCRIKTDLQYKGYAMIVMENELFRLSVLPGKGTDVIELLYKPADMDFAWLTQLGLRRAETAFADFQSRYEGGWQEIFPSLSGEHVYEGTKLATYGEAWLAEWDYAVVCDDEVDIAVRFEYKLRAMPFRIKKTIAMRAGEPGFRVSESIANESPATVYADWGHHITFGTPYLQPGVVVELPRTNGTIVMPERGAPGGFDVLDDLSEGLYRLIRPDGLGAQVQWDLETWPYLWFWRDFGADKGGPYYGCHYNIGLEMFTSPPAASLADSRDAGTAIRFGAWEERRANLAFRVIDETNERKDRGMNDVRSAFNNL</sequence>
<keyword evidence="2" id="KW-1185">Reference proteome</keyword>
<reference evidence="2" key="1">
    <citation type="journal article" date="2019" name="Int. J. Syst. Evol. Microbiol.">
        <title>The Global Catalogue of Microorganisms (GCM) 10K type strain sequencing project: providing services to taxonomists for standard genome sequencing and annotation.</title>
        <authorList>
            <consortium name="The Broad Institute Genomics Platform"/>
            <consortium name="The Broad Institute Genome Sequencing Center for Infectious Disease"/>
            <person name="Wu L."/>
            <person name="Ma J."/>
        </authorList>
    </citation>
    <scope>NUCLEOTIDE SEQUENCE [LARGE SCALE GENOMIC DNA]</scope>
    <source>
        <strain evidence="2">CGMCC 1.18575</strain>
    </source>
</reference>
<name>A0ABW0HQM3_9BACL</name>
<evidence type="ECO:0008006" key="3">
    <source>
        <dbReference type="Google" id="ProtNLM"/>
    </source>
</evidence>
<dbReference type="Proteomes" id="UP001596113">
    <property type="component" value="Unassembled WGS sequence"/>
</dbReference>
<accession>A0ABW0HQM3</accession>
<gene>
    <name evidence="1" type="ORF">ACFPOF_11770</name>
</gene>
<dbReference type="Gene3D" id="2.70.98.10">
    <property type="match status" value="1"/>
</dbReference>
<protein>
    <recommendedName>
        <fullName evidence="3">DUF4432 domain-containing protein</fullName>
    </recommendedName>
</protein>
<dbReference type="InterPro" id="IPR014718">
    <property type="entry name" value="GH-type_carb-bd"/>
</dbReference>
<organism evidence="1 2">
    <name type="scientific">Cohnella soli</name>
    <dbReference type="NCBI Taxonomy" id="425005"/>
    <lineage>
        <taxon>Bacteria</taxon>
        <taxon>Bacillati</taxon>
        <taxon>Bacillota</taxon>
        <taxon>Bacilli</taxon>
        <taxon>Bacillales</taxon>
        <taxon>Paenibacillaceae</taxon>
        <taxon>Cohnella</taxon>
    </lineage>
</organism>